<name>A0A521FTZ4_9SPHI</name>
<keyword evidence="3" id="KW-1185">Reference proteome</keyword>
<keyword evidence="1" id="KW-0472">Membrane</keyword>
<gene>
    <name evidence="2" type="ORF">SAMN06265348_12421</name>
</gene>
<dbReference type="InterPro" id="IPR025982">
    <property type="entry name" value="SieB"/>
</dbReference>
<evidence type="ECO:0000313" key="3">
    <source>
        <dbReference type="Proteomes" id="UP000320300"/>
    </source>
</evidence>
<dbReference type="Pfam" id="PF14163">
    <property type="entry name" value="SieB"/>
    <property type="match status" value="1"/>
</dbReference>
<sequence length="186" mass="21778">MSRPSFIEKGKKSIHILLPIFMVCGFILFLPDTYKQALHIDNLTYPYAQYLGISFLILGVLIFIDVSFKISQSIIRKRRKSKMGGYIIEYLSQLSIDEKSILREFYLAGDEIQLLPYNHPIVLGLLSKGIIMEIGSYEDMRYGQVCFSYTITEYARKYITNQTLNIPFKMTQKDFERLSNERPFWL</sequence>
<keyword evidence="1" id="KW-0812">Transmembrane</keyword>
<feature type="transmembrane region" description="Helical" evidence="1">
    <location>
        <begin position="50"/>
        <end position="70"/>
    </location>
</feature>
<evidence type="ECO:0000313" key="2">
    <source>
        <dbReference type="EMBL" id="SMO99628.1"/>
    </source>
</evidence>
<dbReference type="AlphaFoldDB" id="A0A521FTZ4"/>
<evidence type="ECO:0000256" key="1">
    <source>
        <dbReference type="SAM" id="Phobius"/>
    </source>
</evidence>
<dbReference type="EMBL" id="FXTN01000024">
    <property type="protein sequence ID" value="SMO99628.1"/>
    <property type="molecule type" value="Genomic_DNA"/>
</dbReference>
<reference evidence="2 3" key="1">
    <citation type="submission" date="2017-05" db="EMBL/GenBank/DDBJ databases">
        <authorList>
            <person name="Varghese N."/>
            <person name="Submissions S."/>
        </authorList>
    </citation>
    <scope>NUCLEOTIDE SEQUENCE [LARGE SCALE GENOMIC DNA]</scope>
    <source>
        <strain evidence="2 3">DSM 19036</strain>
    </source>
</reference>
<organism evidence="2 3">
    <name type="scientific">Pedobacter westerhofensis</name>
    <dbReference type="NCBI Taxonomy" id="425512"/>
    <lineage>
        <taxon>Bacteria</taxon>
        <taxon>Pseudomonadati</taxon>
        <taxon>Bacteroidota</taxon>
        <taxon>Sphingobacteriia</taxon>
        <taxon>Sphingobacteriales</taxon>
        <taxon>Sphingobacteriaceae</taxon>
        <taxon>Pedobacter</taxon>
    </lineage>
</organism>
<dbReference type="Proteomes" id="UP000320300">
    <property type="component" value="Unassembled WGS sequence"/>
</dbReference>
<dbReference type="OrthoDB" id="1347838at2"/>
<feature type="transmembrane region" description="Helical" evidence="1">
    <location>
        <begin position="12"/>
        <end position="30"/>
    </location>
</feature>
<keyword evidence="1" id="KW-1133">Transmembrane helix</keyword>
<proteinExistence type="predicted"/>
<protein>
    <submittedName>
        <fullName evidence="2">Superinfection exclusion protein B</fullName>
    </submittedName>
</protein>
<accession>A0A521FTZ4</accession>
<dbReference type="RefSeq" id="WP_142531350.1">
    <property type="nucleotide sequence ID" value="NZ_CBCSJO010000018.1"/>
</dbReference>